<feature type="region of interest" description="Disordered" evidence="1">
    <location>
        <begin position="303"/>
        <end position="322"/>
    </location>
</feature>
<dbReference type="SMART" id="SM00027">
    <property type="entry name" value="EH"/>
    <property type="match status" value="1"/>
</dbReference>
<comment type="caution">
    <text evidence="3">The sequence shown here is derived from an EMBL/GenBank/DDBJ whole genome shotgun (WGS) entry which is preliminary data.</text>
</comment>
<keyword evidence="4" id="KW-1185">Reference proteome</keyword>
<protein>
    <recommendedName>
        <fullName evidence="2">EH domain-containing protein</fullName>
    </recommendedName>
</protein>
<evidence type="ECO:0000313" key="4">
    <source>
        <dbReference type="Proteomes" id="UP000193920"/>
    </source>
</evidence>
<dbReference type="SUPFAM" id="SSF47473">
    <property type="entry name" value="EF-hand"/>
    <property type="match status" value="1"/>
</dbReference>
<gene>
    <name evidence="3" type="ORF">LY90DRAFT_698137</name>
</gene>
<feature type="region of interest" description="Disordered" evidence="1">
    <location>
        <begin position="203"/>
        <end position="226"/>
    </location>
</feature>
<feature type="region of interest" description="Disordered" evidence="1">
    <location>
        <begin position="387"/>
        <end position="412"/>
    </location>
</feature>
<feature type="compositionally biased region" description="Low complexity" evidence="1">
    <location>
        <begin position="393"/>
        <end position="412"/>
    </location>
</feature>
<dbReference type="PROSITE" id="PS50031">
    <property type="entry name" value="EH"/>
    <property type="match status" value="1"/>
</dbReference>
<dbReference type="Proteomes" id="UP000193920">
    <property type="component" value="Unassembled WGS sequence"/>
</dbReference>
<dbReference type="EMBL" id="MCOG01000015">
    <property type="protein sequence ID" value="ORY79134.1"/>
    <property type="molecule type" value="Genomic_DNA"/>
</dbReference>
<accession>A0A1Y2F6M1</accession>
<dbReference type="Pfam" id="PF12763">
    <property type="entry name" value="EH"/>
    <property type="match status" value="1"/>
</dbReference>
<dbReference type="InterPro" id="IPR011992">
    <property type="entry name" value="EF-hand-dom_pair"/>
</dbReference>
<evidence type="ECO:0000256" key="1">
    <source>
        <dbReference type="SAM" id="MobiDB-lite"/>
    </source>
</evidence>
<feature type="compositionally biased region" description="Low complexity" evidence="1">
    <location>
        <begin position="211"/>
        <end position="223"/>
    </location>
</feature>
<reference evidence="3 4" key="1">
    <citation type="submission" date="2016-08" db="EMBL/GenBank/DDBJ databases">
        <title>A Parts List for Fungal Cellulosomes Revealed by Comparative Genomics.</title>
        <authorList>
            <consortium name="DOE Joint Genome Institute"/>
            <person name="Haitjema C.H."/>
            <person name="Gilmore S.P."/>
            <person name="Henske J.K."/>
            <person name="Solomon K.V."/>
            <person name="De Groot R."/>
            <person name="Kuo A."/>
            <person name="Mondo S.J."/>
            <person name="Salamov A.A."/>
            <person name="Labutti K."/>
            <person name="Zhao Z."/>
            <person name="Chiniquy J."/>
            <person name="Barry K."/>
            <person name="Brewer H.M."/>
            <person name="Purvine S.O."/>
            <person name="Wright A.T."/>
            <person name="Boxma B."/>
            <person name="Van Alen T."/>
            <person name="Hackstein J.H."/>
            <person name="Baker S.E."/>
            <person name="Grigoriev I.V."/>
            <person name="O'Malley M.A."/>
        </authorList>
    </citation>
    <scope>NUCLEOTIDE SEQUENCE [LARGE SCALE GENOMIC DNA]</scope>
    <source>
        <strain evidence="3 4">G1</strain>
    </source>
</reference>
<organism evidence="3 4">
    <name type="scientific">Neocallimastix californiae</name>
    <dbReference type="NCBI Taxonomy" id="1754190"/>
    <lineage>
        <taxon>Eukaryota</taxon>
        <taxon>Fungi</taxon>
        <taxon>Fungi incertae sedis</taxon>
        <taxon>Chytridiomycota</taxon>
        <taxon>Chytridiomycota incertae sedis</taxon>
        <taxon>Neocallimastigomycetes</taxon>
        <taxon>Neocallimastigales</taxon>
        <taxon>Neocallimastigaceae</taxon>
        <taxon>Neocallimastix</taxon>
    </lineage>
</organism>
<evidence type="ECO:0000259" key="2">
    <source>
        <dbReference type="PROSITE" id="PS50031"/>
    </source>
</evidence>
<dbReference type="STRING" id="1754190.A0A1Y2F6M1"/>
<evidence type="ECO:0000313" key="3">
    <source>
        <dbReference type="EMBL" id="ORY79134.1"/>
    </source>
</evidence>
<dbReference type="InterPro" id="IPR000261">
    <property type="entry name" value="EH_dom"/>
</dbReference>
<dbReference type="AlphaFoldDB" id="A0A1Y2F6M1"/>
<dbReference type="OrthoDB" id="1716625at2759"/>
<name>A0A1Y2F6M1_9FUNG</name>
<sequence length="532" mass="58914">MSNITNNIQSNLTKFKSKINNISLNDITLRVEETTTKIQSSINIKSIKPKRIQEFSNSLFFSNKENCNTRNNNNNNNNNKYKNLNRVSAFITRHPSLSRKGLQAAAHASGDKETAKKNGQTNTKDIAETASRMNKASNFLVENQDAINDINKKMDKLNRGHDVSSSLNNKNMNSSAIANSGANPINNAMPLFIEPEAISNQGTPKITSRVQQQQQQQQPQQPQLPNNYQIMRNNSMTMVQSRNQITGGSKGAMLNRSKTVACHPMKVSTNIKFKKPPPPPTPNRQPDYLKMHEAIAATSTTTNTIGNATNTPSTTSTASNTTTSNVISSNINKTFVTPTSLSIRTSNAKLKRTGSDSNLSSAISTATATSASVLSAFTPGITFTPHSTHPLANNSSGNNNNQNRSIKNNTNINTITNTNNNIDKIQIKTMIDECSNEIQRIFNIQVPSENIFRYGHVFNQVTDGQLITDSMVKAIWIQSGAPRNILAKIWDYVNQKMEGLLERPEFVTGMYLIDQYLGGIDIDHYFNQQQQQ</sequence>
<dbReference type="CDD" id="cd00052">
    <property type="entry name" value="EH"/>
    <property type="match status" value="1"/>
</dbReference>
<dbReference type="Gene3D" id="1.10.238.10">
    <property type="entry name" value="EF-hand"/>
    <property type="match status" value="1"/>
</dbReference>
<feature type="region of interest" description="Disordered" evidence="1">
    <location>
        <begin position="100"/>
        <end position="122"/>
    </location>
</feature>
<proteinExistence type="predicted"/>
<feature type="domain" description="EH" evidence="2">
    <location>
        <begin position="450"/>
        <end position="519"/>
    </location>
</feature>